<proteinExistence type="predicted"/>
<dbReference type="EMBL" id="BAAAXZ010000043">
    <property type="protein sequence ID" value="GAA2917364.1"/>
    <property type="molecule type" value="Genomic_DNA"/>
</dbReference>
<accession>A0ABN3WJ74</accession>
<gene>
    <name evidence="2" type="ORF">GCM10020221_11900</name>
</gene>
<sequence length="155" mass="15796">MSASAASTGRSRSASPRGPPSWAGAVAGLTRREFAALRASISGCGSKRAVGSWRSRARVVGLGGERVGERVPLPAQGLIGNRTMSSAWTTPPKAISAAFAAAPATEVGRVTVTSMTATVCVATSPETGPTAHAMPASSVQVASRRTKTTWLYAAR</sequence>
<protein>
    <submittedName>
        <fullName evidence="2">Uncharacterized protein</fullName>
    </submittedName>
</protein>
<evidence type="ECO:0000313" key="3">
    <source>
        <dbReference type="Proteomes" id="UP001501102"/>
    </source>
</evidence>
<comment type="caution">
    <text evidence="2">The sequence shown here is derived from an EMBL/GenBank/DDBJ whole genome shotgun (WGS) entry which is preliminary data.</text>
</comment>
<keyword evidence="3" id="KW-1185">Reference proteome</keyword>
<evidence type="ECO:0000256" key="1">
    <source>
        <dbReference type="SAM" id="MobiDB-lite"/>
    </source>
</evidence>
<dbReference type="Proteomes" id="UP001501102">
    <property type="component" value="Unassembled WGS sequence"/>
</dbReference>
<evidence type="ECO:0000313" key="2">
    <source>
        <dbReference type="EMBL" id="GAA2917364.1"/>
    </source>
</evidence>
<reference evidence="2 3" key="1">
    <citation type="journal article" date="2019" name="Int. J. Syst. Evol. Microbiol.">
        <title>The Global Catalogue of Microorganisms (GCM) 10K type strain sequencing project: providing services to taxonomists for standard genome sequencing and annotation.</title>
        <authorList>
            <consortium name="The Broad Institute Genomics Platform"/>
            <consortium name="The Broad Institute Genome Sequencing Center for Infectious Disease"/>
            <person name="Wu L."/>
            <person name="Ma J."/>
        </authorList>
    </citation>
    <scope>NUCLEOTIDE SEQUENCE [LARGE SCALE GENOMIC DNA]</scope>
    <source>
        <strain evidence="2 3">JCM 4087</strain>
    </source>
</reference>
<organism evidence="2 3">
    <name type="scientific">Streptomyces thioluteus</name>
    <dbReference type="NCBI Taxonomy" id="66431"/>
    <lineage>
        <taxon>Bacteria</taxon>
        <taxon>Bacillati</taxon>
        <taxon>Actinomycetota</taxon>
        <taxon>Actinomycetes</taxon>
        <taxon>Kitasatosporales</taxon>
        <taxon>Streptomycetaceae</taxon>
        <taxon>Streptomyces</taxon>
    </lineage>
</organism>
<feature type="region of interest" description="Disordered" evidence="1">
    <location>
        <begin position="1"/>
        <end position="24"/>
    </location>
</feature>
<name>A0ABN3WJ74_STRTU</name>